<evidence type="ECO:0000313" key="9">
    <source>
        <dbReference type="Proteomes" id="UP001244552"/>
    </source>
</evidence>
<keyword evidence="7" id="KW-0170">Cobalt</keyword>
<dbReference type="Gene3D" id="3.40.718.10">
    <property type="entry name" value="Isopropylmalate Dehydrogenase"/>
    <property type="match status" value="1"/>
</dbReference>
<keyword evidence="5 7" id="KW-0520">NAD</keyword>
<dbReference type="HAMAP" id="MF_00536">
    <property type="entry name" value="PdxA"/>
    <property type="match status" value="1"/>
</dbReference>
<comment type="caution">
    <text evidence="8">The sequence shown here is derived from an EMBL/GenBank/DDBJ whole genome shotgun (WGS) entry which is preliminary data.</text>
</comment>
<protein>
    <recommendedName>
        <fullName evidence="7">4-hydroxythreonine-4-phosphate dehydrogenase</fullName>
        <ecNumber evidence="7">1.1.1.262</ecNumber>
    </recommendedName>
    <alternativeName>
        <fullName evidence="7">4-(phosphohydroxy)-L-threonine dehydrogenase</fullName>
    </alternativeName>
</protein>
<comment type="subcellular location">
    <subcellularLocation>
        <location evidence="7">Cytoplasm</location>
    </subcellularLocation>
</comment>
<evidence type="ECO:0000256" key="4">
    <source>
        <dbReference type="ARBA" id="ARBA00023002"/>
    </source>
</evidence>
<sequence>MDAPPAGRQGTGLPLAVTMGEPAGIGGEITLKAWMARAGDGAPPGGLPPFFVIDDPARLAALAAGLGLAVPVRAIASPAEAPALFGHALPVLPVELSAPVQAGRPDPANGAAVIAAIDGAVALVRGGEAAAVVTNPIQKSALYAAGFRHPGHTEYLAHLAGMAEEPIMMLAAADLRVVPVTIHVALRDAVDRLSTEAIVHAGRVTAAALARDFGIARPRLAVAGLNPHAGEGGAMGREDIDIVAPAVAALRAEGIDASGPRPADTMFHAAARRGYDAALCMYHDQALIPVKTVDFDGGVNVTLGLPFVRTSPDHGTALDIAGSGVASPGSLIVALATADRMARNRRAATSRP</sequence>
<comment type="cofactor">
    <cofactor evidence="7">
        <name>Zn(2+)</name>
        <dbReference type="ChEBI" id="CHEBI:29105"/>
    </cofactor>
    <cofactor evidence="7">
        <name>Mg(2+)</name>
        <dbReference type="ChEBI" id="CHEBI:18420"/>
    </cofactor>
    <cofactor evidence="7">
        <name>Co(2+)</name>
        <dbReference type="ChEBI" id="CHEBI:48828"/>
    </cofactor>
    <text evidence="7">Binds 1 divalent metal cation per subunit. Can use ions such as Zn(2+), Mg(2+) or Co(2+).</text>
</comment>
<comment type="subunit">
    <text evidence="7">Homodimer.</text>
</comment>
<reference evidence="8 9" key="1">
    <citation type="submission" date="2023-07" db="EMBL/GenBank/DDBJ databases">
        <title>Genomic Encyclopedia of Type Strains, Phase IV (KMG-IV): sequencing the most valuable type-strain genomes for metagenomic binning, comparative biology and taxonomic classification.</title>
        <authorList>
            <person name="Goeker M."/>
        </authorList>
    </citation>
    <scope>NUCLEOTIDE SEQUENCE [LARGE SCALE GENOMIC DNA]</scope>
    <source>
        <strain evidence="8 9">DSM 19922</strain>
    </source>
</reference>
<evidence type="ECO:0000256" key="5">
    <source>
        <dbReference type="ARBA" id="ARBA00023027"/>
    </source>
</evidence>
<accession>A0ABU0MTE4</accession>
<gene>
    <name evidence="7" type="primary">pdxA</name>
    <name evidence="8" type="ORF">QO018_005656</name>
</gene>
<comment type="catalytic activity">
    <reaction evidence="7">
        <text>4-(phosphooxy)-L-threonine + NAD(+) = 3-amino-2-oxopropyl phosphate + CO2 + NADH</text>
        <dbReference type="Rhea" id="RHEA:32275"/>
        <dbReference type="ChEBI" id="CHEBI:16526"/>
        <dbReference type="ChEBI" id="CHEBI:57279"/>
        <dbReference type="ChEBI" id="CHEBI:57540"/>
        <dbReference type="ChEBI" id="CHEBI:57945"/>
        <dbReference type="ChEBI" id="CHEBI:58452"/>
        <dbReference type="EC" id="1.1.1.262"/>
    </reaction>
</comment>
<feature type="binding site" evidence="7">
    <location>
        <position position="152"/>
    </location>
    <ligand>
        <name>substrate</name>
    </ligand>
</feature>
<comment type="similarity">
    <text evidence="7">Belongs to the PdxA family.</text>
</comment>
<keyword evidence="3 7" id="KW-0521">NADP</keyword>
<dbReference type="EC" id="1.1.1.262" evidence="7"/>
<feature type="binding site" evidence="7">
    <location>
        <position position="183"/>
    </location>
    <ligand>
        <name>a divalent metal cation</name>
        <dbReference type="ChEBI" id="CHEBI:60240"/>
        <note>ligand shared between dimeric partners</note>
    </ligand>
</feature>
<evidence type="ECO:0000256" key="3">
    <source>
        <dbReference type="ARBA" id="ARBA00022857"/>
    </source>
</evidence>
<feature type="binding site" evidence="7">
    <location>
        <position position="291"/>
    </location>
    <ligand>
        <name>substrate</name>
    </ligand>
</feature>
<dbReference type="EMBL" id="JAUSVU010000031">
    <property type="protein sequence ID" value="MDQ0536758.1"/>
    <property type="molecule type" value="Genomic_DNA"/>
</dbReference>
<dbReference type="PANTHER" id="PTHR30004">
    <property type="entry name" value="4-HYDROXYTHREONINE-4-PHOSPHATE DEHYDROGENASE"/>
    <property type="match status" value="1"/>
</dbReference>
<dbReference type="NCBIfam" id="TIGR00557">
    <property type="entry name" value="pdxA"/>
    <property type="match status" value="1"/>
</dbReference>
<dbReference type="InterPro" id="IPR005255">
    <property type="entry name" value="PdxA_fam"/>
</dbReference>
<keyword evidence="7" id="KW-0862">Zinc</keyword>
<dbReference type="GO" id="GO:0050570">
    <property type="term" value="F:4-hydroxythreonine-4-phosphate dehydrogenase activity"/>
    <property type="evidence" value="ECO:0007669"/>
    <property type="project" value="UniProtKB-EC"/>
</dbReference>
<name>A0ABU0MTE4_9PROT</name>
<feature type="binding site" evidence="7">
    <location>
        <position position="283"/>
    </location>
    <ligand>
        <name>a divalent metal cation</name>
        <dbReference type="ChEBI" id="CHEBI:60240"/>
        <note>ligand shared between dimeric partners</note>
    </ligand>
</feature>
<feature type="binding site" evidence="7">
    <location>
        <position position="309"/>
    </location>
    <ligand>
        <name>substrate</name>
    </ligand>
</feature>
<dbReference type="Proteomes" id="UP001244552">
    <property type="component" value="Unassembled WGS sequence"/>
</dbReference>
<feature type="binding site" evidence="7">
    <location>
        <position position="300"/>
    </location>
    <ligand>
        <name>substrate</name>
    </ligand>
</feature>
<keyword evidence="2 7" id="KW-0479">Metal-binding</keyword>
<dbReference type="NCBIfam" id="NF003699">
    <property type="entry name" value="PRK05312.1"/>
    <property type="match status" value="1"/>
</dbReference>
<dbReference type="Pfam" id="PF04166">
    <property type="entry name" value="PdxA"/>
    <property type="match status" value="1"/>
</dbReference>
<keyword evidence="9" id="KW-1185">Reference proteome</keyword>
<comment type="pathway">
    <text evidence="7">Cofactor biosynthesis; pyridoxine 5'-phosphate biosynthesis; pyridoxine 5'-phosphate from D-erythrose 4-phosphate: step 4/5.</text>
</comment>
<comment type="function">
    <text evidence="7">Catalyzes the NAD(P)-dependent oxidation of 4-(phosphooxy)-L-threonine (HTP) into 2-amino-3-oxo-4-(phosphooxy)butyric acid which spontaneously decarboxylates to form 3-amino-2-oxopropyl phosphate (AHAP).</text>
</comment>
<dbReference type="RefSeq" id="WP_209989917.1">
    <property type="nucleotide sequence ID" value="NZ_JAGINO010000031.1"/>
</dbReference>
<keyword evidence="4 7" id="KW-0560">Oxidoreductase</keyword>
<evidence type="ECO:0000256" key="2">
    <source>
        <dbReference type="ARBA" id="ARBA00022723"/>
    </source>
</evidence>
<evidence type="ECO:0000313" key="8">
    <source>
        <dbReference type="EMBL" id="MDQ0536758.1"/>
    </source>
</evidence>
<keyword evidence="6 7" id="KW-0664">Pyridoxine biosynthesis</keyword>
<dbReference type="SUPFAM" id="SSF53659">
    <property type="entry name" value="Isocitrate/Isopropylmalate dehydrogenase-like"/>
    <property type="match status" value="1"/>
</dbReference>
<organism evidence="8 9">
    <name type="scientific">Azospirillum picis</name>
    <dbReference type="NCBI Taxonomy" id="488438"/>
    <lineage>
        <taxon>Bacteria</taxon>
        <taxon>Pseudomonadati</taxon>
        <taxon>Pseudomonadota</taxon>
        <taxon>Alphaproteobacteria</taxon>
        <taxon>Rhodospirillales</taxon>
        <taxon>Azospirillaceae</taxon>
        <taxon>Azospirillum</taxon>
    </lineage>
</organism>
<evidence type="ECO:0000256" key="1">
    <source>
        <dbReference type="ARBA" id="ARBA00022490"/>
    </source>
</evidence>
<dbReference type="PANTHER" id="PTHR30004:SF6">
    <property type="entry name" value="D-THREONATE 4-PHOSPHATE DEHYDROGENASE"/>
    <property type="match status" value="1"/>
</dbReference>
<feature type="binding site" evidence="7">
    <location>
        <position position="153"/>
    </location>
    <ligand>
        <name>substrate</name>
    </ligand>
</feature>
<keyword evidence="7" id="KW-0460">Magnesium</keyword>
<dbReference type="InterPro" id="IPR037510">
    <property type="entry name" value="PdxA"/>
</dbReference>
<evidence type="ECO:0000256" key="7">
    <source>
        <dbReference type="HAMAP-Rule" id="MF_00536"/>
    </source>
</evidence>
<evidence type="ECO:0000256" key="6">
    <source>
        <dbReference type="ARBA" id="ARBA00023096"/>
    </source>
</evidence>
<proteinExistence type="inferred from homology"/>
<comment type="miscellaneous">
    <text evidence="7">The active site is located at the dimer interface.</text>
</comment>
<feature type="binding site" evidence="7">
    <location>
        <position position="228"/>
    </location>
    <ligand>
        <name>a divalent metal cation</name>
        <dbReference type="ChEBI" id="CHEBI:60240"/>
        <note>ligand shared between dimeric partners</note>
    </ligand>
</feature>
<keyword evidence="1 7" id="KW-0963">Cytoplasm</keyword>